<comment type="caution">
    <text evidence="1">The sequence shown here is derived from an EMBL/GenBank/DDBJ whole genome shotgun (WGS) entry which is preliminary data.</text>
</comment>
<proteinExistence type="predicted"/>
<accession>A0ACB9WBF2</accession>
<name>A0ACB9WBF2_CHAAC</name>
<reference evidence="1" key="1">
    <citation type="submission" date="2022-05" db="EMBL/GenBank/DDBJ databases">
        <title>Chromosome-level genome of Chaenocephalus aceratus.</title>
        <authorList>
            <person name="Park H."/>
        </authorList>
    </citation>
    <scope>NUCLEOTIDE SEQUENCE</scope>
    <source>
        <strain evidence="1">KU_202001</strain>
    </source>
</reference>
<sequence>MEALTLHQTHVAQGEQQQATCGRSLSSNYAPPNLENKLLASTLMLKPSLQPSFLCSTSSSLLSPSSFSPSFTSPLLSTVNQLLTSHSFGLSFPLTSSTSLRNDSLLSKSLASSALPKCFASSFLPPPLGGEQSRDDGADEATEETSEVTQSSSEDSSVYSEEDNVLSEEQEVEDEGTAMEIPVLGIELDSQELERTRVIKQEEFAEIDRAKEIIEEELKDNKYLLLNLVCCSLVNKSKAPGQKDWDSEESVWTKIKNLAKDISDSDPQFLLKVAVYTRQELNIRITANFLLALAANQPSTKPHVRRYFCAAVQLPSDWLEVVRIYSTCFSRSLPMCLKKAMADKFKQFNEYQLAKYNTRKHRCKHNRKKQNVKKPTAQQMNKWANLLRADTAQLEKILNVKDGKAVVDKKQSEFSIKKMIKKLHIKEPAEYVMAILGKKYPADANIFNRSGIKGSWDREKAGTRMKLKEPETWERLLSREGNKASTWEKLIDNKSVPFMAMLRNLRNMIIAGISEAHHKKILSRLTNKKAVIQSRQFPIRFLAAYKVIMEMNSLASEKAIPPVKEILKGILKKIPKSKRFESQDWDTTPKSRLRVTLGVPFIYRLYKMKKERLLKANQSQVTLALLDRYRKALETAVQISCRFNVPPLPGRTLILLSCDIQDDREWHEKLDFCLPEEEEEEEKEEEEEGKEEEEEEEEEEEQRSRRRKREKPPVDKLTASVMETAALLSLMIGSSAEDSHITLVSHSCFKEVELKSDVLLDNVRSVMKQRKTLSDTPYEERETYTISKMIPKNNKVDNIIVLCDRWMSAELQWAIKSYRNEINNKALIVEILLINRESEFSPERNYVKLSGFSEQILRFVAERGSSRLLEHVEHLDKMYNVPPPEGAKGPQTADNVVQIPASPKSRWRGVRVFISSTFRDMHTERDILVRAVFPELRRRAASHCLYLQEVELRWGVTEEESDRAAQLCLSEVCRSQMMVAILGERYGLVPPKPVLPDLPQHRWLASAPADLSITEMEIPQQRMMCYFRDPNINKSVPVAWRSDFVAESKEAESKMASLKERIRQSEVKVTENYSCEWGGVVDGKPYLKNLEDFGKALLEDLWMAVVKQFVEEDEEAEASLDVMEQEVHQGALQRQFFGRAKLLMAAGEMVEQSQTKGGLLVVEGGPGEGKTVFMAALADSLRTGVNSRKNFTCDVISYSTAASQSARSVENLLRCLVQGLKKMKDTEEESPLPHSYRDLLSEFSSNLSDLKKKKPLVLLVDGADLVQDDRGQLSSEWIPQQLPQGVCLVVSITTKAALLQTLAKKRGTVLFSLGQLTMPDRKEIVRKGLDSFGKKLSDSAFNNQLQTLISKKGAASPLYLHLACEDLRNFSSFDKLTEGLQYLPQSLGALVLYSLDRLCLQHRCMLGLHWALAALTVSPTGLRERDFYSLLNTCNDLSSQDGKVTWQEALHLSRKPKGRVPMANFTLIVQSLQSLIGPSHCYDTDDLLALTNPEVRKAFEDFFLQKDKYKTRAHLVLAAHLWARADSQGSDSFLHCEADSVLHLPASLIQSDQLEALHSLLSNYYFLYANVRHGLMHHLLETYSLYDDEHKSAPSLHYEGRLKDCRSFLQRHGRLLSSWPALFVQQALNEPSYSSAHTWAQGLMGKGGARVVEWQNNDRKIHHETSELVSTFSSEPTCVVVSPDAELMVEVKSLVSSCDGISSCVFLLDGRLATTSFDGRIEIWDIGNGCRTALIEGHTNVITASALTADRKHLATVSLDFMLKVWSSTKGKEVAALPSSSPLNCVTFDPKGHLLAAGCWDGNVIMWNWLQNETLTSLCGHQSSAHSGAAEVLTFLDEGSMLLSAGSDHMLQLWSGGLGRSVASLKSDKCEQEPPLKKMKSASSQPAALCVAVNGDFAAVGYHGDGIKLFSLESGERIWDSGSLDVSVLCLLWVVLDAEQTQPELLLSGGSDKRVRVWKRKLTEEGLLEGLEMVSMFGVMGGILAFTQNLHYPGYIFSFPIALWKLSNLTFDWSDFEPYEVLRGHIGGVTCLAFSPDGSDGGDVSSSPAVLSKSLPHSHKDWITGCVWTPDCVISTSNDGRLCLWDLQAGQCLREISWKNPLTSVCCLGRYVMAGCSEGALHVWNWETSTEICHIAAHKQHIHHCSLLPNTDKNKEINPEEMTVLTASDDGTVQLWKPLQVEHISTFQGHSGAICGVVPKEGHPEFLTVSEDCSLRCWKWTAESPPLWQHNTVVGHKQASDSPIKAICFMPDGQFAVSYLTPVVDVWKLVWNQQHSTASLLKVTTHTVKDLVVRLHYCTILIVCRRLDQYLMSQSPGVICGNTKSLV</sequence>
<gene>
    <name evidence="1" type="ORF">KUCAC02_018817</name>
</gene>
<dbReference type="Proteomes" id="UP001057452">
    <property type="component" value="Chromosome 17"/>
</dbReference>
<protein>
    <submittedName>
        <fullName evidence="1">Uncharacterized protein</fullName>
    </submittedName>
</protein>
<evidence type="ECO:0000313" key="2">
    <source>
        <dbReference type="Proteomes" id="UP001057452"/>
    </source>
</evidence>
<evidence type="ECO:0000313" key="1">
    <source>
        <dbReference type="EMBL" id="KAI4809966.1"/>
    </source>
</evidence>
<organism evidence="1 2">
    <name type="scientific">Chaenocephalus aceratus</name>
    <name type="common">Blackfin icefish</name>
    <name type="synonym">Chaenichthys aceratus</name>
    <dbReference type="NCBI Taxonomy" id="36190"/>
    <lineage>
        <taxon>Eukaryota</taxon>
        <taxon>Metazoa</taxon>
        <taxon>Chordata</taxon>
        <taxon>Craniata</taxon>
        <taxon>Vertebrata</taxon>
        <taxon>Euteleostomi</taxon>
        <taxon>Actinopterygii</taxon>
        <taxon>Neopterygii</taxon>
        <taxon>Teleostei</taxon>
        <taxon>Neoteleostei</taxon>
        <taxon>Acanthomorphata</taxon>
        <taxon>Eupercaria</taxon>
        <taxon>Perciformes</taxon>
        <taxon>Notothenioidei</taxon>
        <taxon>Channichthyidae</taxon>
        <taxon>Chaenocephalus</taxon>
    </lineage>
</organism>
<dbReference type="EMBL" id="CM043801">
    <property type="protein sequence ID" value="KAI4809966.1"/>
    <property type="molecule type" value="Genomic_DNA"/>
</dbReference>
<keyword evidence="2" id="KW-1185">Reference proteome</keyword>